<comment type="catalytic activity">
    <reaction evidence="8">
        <text>L-seryl-[protein] + ATP = O-phospho-L-seryl-[protein] + ADP + H(+)</text>
        <dbReference type="Rhea" id="RHEA:17989"/>
        <dbReference type="Rhea" id="RHEA-COMP:9863"/>
        <dbReference type="Rhea" id="RHEA-COMP:11604"/>
        <dbReference type="ChEBI" id="CHEBI:15378"/>
        <dbReference type="ChEBI" id="CHEBI:29999"/>
        <dbReference type="ChEBI" id="CHEBI:30616"/>
        <dbReference type="ChEBI" id="CHEBI:83421"/>
        <dbReference type="ChEBI" id="CHEBI:456216"/>
        <dbReference type="EC" id="2.7.11.1"/>
    </reaction>
</comment>
<gene>
    <name evidence="14" type="primary">LOC107788187</name>
</gene>
<keyword evidence="5" id="KW-0418">Kinase</keyword>
<reference evidence="13" key="1">
    <citation type="journal article" date="2014" name="Nat. Commun.">
        <title>The tobacco genome sequence and its comparison with those of tomato and potato.</title>
        <authorList>
            <person name="Sierro N."/>
            <person name="Battey J.N."/>
            <person name="Ouadi S."/>
            <person name="Bakaher N."/>
            <person name="Bovet L."/>
            <person name="Willig A."/>
            <person name="Goepfert S."/>
            <person name="Peitsch M.C."/>
            <person name="Ivanov N.V."/>
        </authorList>
    </citation>
    <scope>NUCLEOTIDE SEQUENCE [LARGE SCALE GENOMIC DNA]</scope>
</reference>
<accession>A0A1S3ZLW3</accession>
<dbReference type="GeneID" id="107788187"/>
<evidence type="ECO:0000313" key="14">
    <source>
        <dbReference type="RefSeq" id="XP_016465347.1"/>
    </source>
</evidence>
<dbReference type="PROSITE" id="PS00107">
    <property type="entry name" value="PROTEIN_KINASE_ATP"/>
    <property type="match status" value="1"/>
</dbReference>
<evidence type="ECO:0000256" key="9">
    <source>
        <dbReference type="PROSITE-ProRule" id="PRU10141"/>
    </source>
</evidence>
<evidence type="ECO:0000256" key="6">
    <source>
        <dbReference type="ARBA" id="ARBA00022840"/>
    </source>
</evidence>
<dbReference type="PaxDb" id="4097-A0A1S3ZLW3"/>
<dbReference type="SMART" id="SM00220">
    <property type="entry name" value="S_TKc"/>
    <property type="match status" value="1"/>
</dbReference>
<feature type="region of interest" description="Disordered" evidence="10">
    <location>
        <begin position="665"/>
        <end position="698"/>
    </location>
</feature>
<keyword evidence="6 9" id="KW-0067">ATP-binding</keyword>
<keyword evidence="11" id="KW-0472">Membrane</keyword>
<dbReference type="GO" id="GO:0005524">
    <property type="term" value="F:ATP binding"/>
    <property type="evidence" value="ECO:0007669"/>
    <property type="project" value="UniProtKB-UniRule"/>
</dbReference>
<feature type="compositionally biased region" description="Polar residues" evidence="10">
    <location>
        <begin position="689"/>
        <end position="698"/>
    </location>
</feature>
<dbReference type="InterPro" id="IPR017441">
    <property type="entry name" value="Protein_kinase_ATP_BS"/>
</dbReference>
<evidence type="ECO:0000256" key="4">
    <source>
        <dbReference type="ARBA" id="ARBA00022741"/>
    </source>
</evidence>
<proteinExistence type="predicted"/>
<keyword evidence="11" id="KW-0812">Transmembrane</keyword>
<sequence length="698" mass="78303">MPPENPFPPPLTTLPVFPTTYLPPPPPPPPSYHHHSHSPLIPPFIAAAFALTFFIVAAIIYRKVSRNRTVPTDLKSPPPPHKFSYSVLRRATGSFSAANRLGQGGFGSVYKGVLPSGQEVAVKLMDASGSLQGEREFHNELSLASRIDTTFCHHVVPILGFSSDEHSYKHHCSSRRRRRLVLVYEYMHNGSLQDALLDRKCPELMQWRKRFDIISSLAKGVEYLHYSCDPPIVHGDIKPSNILLDYNFDAKIADFGLAQSLTKDDQVVECFIEDEERVEKGAKGEVLENVDENGSILEGNESVVTEEVVINVDQLPESCCVRVLDGEAGGVSPEVGVPSEGMEKTSVSEVFFDGISVDSGISRGIGRGISQSGRDWWWKQENVNGGSDSGRIKDYVMEWIGSEIKKERPKKDWIATTSAEEDVAKGGQQKQRKKLEWWGSLDEEKLRKEKKNRKPREWWKEEFCEELAKKKKKRDLKGGEMWWQRDEELVPERKRRKSKGSRSSIDWWLDSFSGEFRIGRRSSQDFASGDIPKSGGVSSTPSMRGTVCYIAPEYGGGGQLSEKCDVYSFGVLLLVLVSGRRPLQVTASPMSEFERANLVSWARQLAHSGKLLDLVDPNIQLLDREQALLCITIALLCLQRSPNKRPTMKEIVGMLCGESEPPHLPFEFSPSPPSNFPFKSRKKARFNPSYPNSQLSKG</sequence>
<dbReference type="PANTHER" id="PTHR46821:SF2">
    <property type="entry name" value="OS03G0251700 PROTEIN"/>
    <property type="match status" value="1"/>
</dbReference>
<comment type="catalytic activity">
    <reaction evidence="7">
        <text>L-threonyl-[protein] + ATP = O-phospho-L-threonyl-[protein] + ADP + H(+)</text>
        <dbReference type="Rhea" id="RHEA:46608"/>
        <dbReference type="Rhea" id="RHEA-COMP:11060"/>
        <dbReference type="Rhea" id="RHEA-COMP:11605"/>
        <dbReference type="ChEBI" id="CHEBI:15378"/>
        <dbReference type="ChEBI" id="CHEBI:30013"/>
        <dbReference type="ChEBI" id="CHEBI:30616"/>
        <dbReference type="ChEBI" id="CHEBI:61977"/>
        <dbReference type="ChEBI" id="CHEBI:456216"/>
        <dbReference type="EC" id="2.7.11.1"/>
    </reaction>
</comment>
<dbReference type="OMA" id="SGLWCDV"/>
<evidence type="ECO:0000256" key="1">
    <source>
        <dbReference type="ARBA" id="ARBA00012513"/>
    </source>
</evidence>
<dbReference type="FunFam" id="1.10.510.10:FF:001023">
    <property type="entry name" value="Os07g0541700 protein"/>
    <property type="match status" value="1"/>
</dbReference>
<evidence type="ECO:0000256" key="2">
    <source>
        <dbReference type="ARBA" id="ARBA00022527"/>
    </source>
</evidence>
<organism evidence="13 14">
    <name type="scientific">Nicotiana tabacum</name>
    <name type="common">Common tobacco</name>
    <dbReference type="NCBI Taxonomy" id="4097"/>
    <lineage>
        <taxon>Eukaryota</taxon>
        <taxon>Viridiplantae</taxon>
        <taxon>Streptophyta</taxon>
        <taxon>Embryophyta</taxon>
        <taxon>Tracheophyta</taxon>
        <taxon>Spermatophyta</taxon>
        <taxon>Magnoliopsida</taxon>
        <taxon>eudicotyledons</taxon>
        <taxon>Gunneridae</taxon>
        <taxon>Pentapetalae</taxon>
        <taxon>asterids</taxon>
        <taxon>lamiids</taxon>
        <taxon>Solanales</taxon>
        <taxon>Solanaceae</taxon>
        <taxon>Nicotianoideae</taxon>
        <taxon>Nicotianeae</taxon>
        <taxon>Nicotiana</taxon>
    </lineage>
</organism>
<keyword evidence="13" id="KW-1185">Reference proteome</keyword>
<protein>
    <recommendedName>
        <fullName evidence="1">non-specific serine/threonine protein kinase</fullName>
        <ecNumber evidence="1">2.7.11.1</ecNumber>
    </recommendedName>
</protein>
<dbReference type="PROSITE" id="PS50011">
    <property type="entry name" value="PROTEIN_KINASE_DOM"/>
    <property type="match status" value="1"/>
</dbReference>
<dbReference type="InterPro" id="IPR011009">
    <property type="entry name" value="Kinase-like_dom_sf"/>
</dbReference>
<dbReference type="RefSeq" id="XP_016465347.1">
    <property type="nucleotide sequence ID" value="XM_016609861.2"/>
</dbReference>
<evidence type="ECO:0000256" key="7">
    <source>
        <dbReference type="ARBA" id="ARBA00047899"/>
    </source>
</evidence>
<dbReference type="EC" id="2.7.11.1" evidence="1"/>
<name>A0A1S3ZLW3_TOBAC</name>
<dbReference type="AlphaFoldDB" id="A0A1S3ZLW3"/>
<dbReference type="Proteomes" id="UP000790787">
    <property type="component" value="Chromosome 19"/>
</dbReference>
<dbReference type="KEGG" id="nta:107788187"/>
<evidence type="ECO:0000259" key="12">
    <source>
        <dbReference type="PROSITE" id="PS50011"/>
    </source>
</evidence>
<dbReference type="Gene3D" id="1.10.510.10">
    <property type="entry name" value="Transferase(Phosphotransferase) domain 1"/>
    <property type="match status" value="2"/>
</dbReference>
<evidence type="ECO:0000313" key="13">
    <source>
        <dbReference type="Proteomes" id="UP000790787"/>
    </source>
</evidence>
<dbReference type="Gene3D" id="3.30.200.20">
    <property type="entry name" value="Phosphorylase Kinase, domain 1"/>
    <property type="match status" value="1"/>
</dbReference>
<dbReference type="SUPFAM" id="SSF56112">
    <property type="entry name" value="Protein kinase-like (PK-like)"/>
    <property type="match status" value="1"/>
</dbReference>
<dbReference type="PROSITE" id="PS00108">
    <property type="entry name" value="PROTEIN_KINASE_ST"/>
    <property type="match status" value="1"/>
</dbReference>
<keyword evidence="4 9" id="KW-0547">Nucleotide-binding</keyword>
<dbReference type="OrthoDB" id="626167at2759"/>
<evidence type="ECO:0000256" key="11">
    <source>
        <dbReference type="SAM" id="Phobius"/>
    </source>
</evidence>
<dbReference type="InterPro" id="IPR000719">
    <property type="entry name" value="Prot_kinase_dom"/>
</dbReference>
<dbReference type="InterPro" id="IPR044576">
    <property type="entry name" value="At4g25390-like"/>
</dbReference>
<reference evidence="14" key="2">
    <citation type="submission" date="2025-08" db="UniProtKB">
        <authorList>
            <consortium name="RefSeq"/>
        </authorList>
    </citation>
    <scope>IDENTIFICATION</scope>
    <source>
        <tissue evidence="14">Leaf</tissue>
    </source>
</reference>
<dbReference type="PANTHER" id="PTHR46821">
    <property type="entry name" value="OS07G0586332 PROTEIN"/>
    <property type="match status" value="1"/>
</dbReference>
<keyword evidence="2" id="KW-0723">Serine/threonine-protein kinase</keyword>
<evidence type="ECO:0000256" key="3">
    <source>
        <dbReference type="ARBA" id="ARBA00022679"/>
    </source>
</evidence>
<keyword evidence="3" id="KW-0808">Transferase</keyword>
<keyword evidence="11" id="KW-1133">Transmembrane helix</keyword>
<feature type="domain" description="Protein kinase" evidence="12">
    <location>
        <begin position="95"/>
        <end position="666"/>
    </location>
</feature>
<evidence type="ECO:0000256" key="8">
    <source>
        <dbReference type="ARBA" id="ARBA00048679"/>
    </source>
</evidence>
<dbReference type="GO" id="GO:0004674">
    <property type="term" value="F:protein serine/threonine kinase activity"/>
    <property type="evidence" value="ECO:0007669"/>
    <property type="project" value="UniProtKB-KW"/>
</dbReference>
<evidence type="ECO:0000256" key="5">
    <source>
        <dbReference type="ARBA" id="ARBA00022777"/>
    </source>
</evidence>
<dbReference type="RefSeq" id="XP_016465347.1">
    <property type="nucleotide sequence ID" value="XM_016609861.1"/>
</dbReference>
<evidence type="ECO:0000256" key="10">
    <source>
        <dbReference type="SAM" id="MobiDB-lite"/>
    </source>
</evidence>
<dbReference type="InterPro" id="IPR008271">
    <property type="entry name" value="Ser/Thr_kinase_AS"/>
</dbReference>
<dbReference type="Pfam" id="PF00069">
    <property type="entry name" value="Pkinase"/>
    <property type="match status" value="2"/>
</dbReference>
<feature type="transmembrane region" description="Helical" evidence="11">
    <location>
        <begin position="40"/>
        <end position="61"/>
    </location>
</feature>
<feature type="binding site" evidence="9">
    <location>
        <position position="123"/>
    </location>
    <ligand>
        <name>ATP</name>
        <dbReference type="ChEBI" id="CHEBI:30616"/>
    </ligand>
</feature>